<name>A0A6A4PLE4_LUPAL</name>
<keyword evidence="2" id="KW-1185">Reference proteome</keyword>
<sequence>MDGKGNSDRKYIYHLNMAMFSSFLTRQTWISLPPWLKEFKLQPFYTGKMP</sequence>
<protein>
    <submittedName>
        <fullName evidence="1">Uncharacterized protein</fullName>
    </submittedName>
</protein>
<reference evidence="2" key="1">
    <citation type="journal article" date="2020" name="Nat. Commun.">
        <title>Genome sequence of the cluster root forming white lupin.</title>
        <authorList>
            <person name="Hufnagel B."/>
            <person name="Marques A."/>
            <person name="Soriano A."/>
            <person name="Marques L."/>
            <person name="Divol F."/>
            <person name="Doumas P."/>
            <person name="Sallet E."/>
            <person name="Mancinotti D."/>
            <person name="Carrere S."/>
            <person name="Marande W."/>
            <person name="Arribat S."/>
            <person name="Keller J."/>
            <person name="Huneau C."/>
            <person name="Blein T."/>
            <person name="Aime D."/>
            <person name="Laguerre M."/>
            <person name="Taylor J."/>
            <person name="Schubert V."/>
            <person name="Nelson M."/>
            <person name="Geu-Flores F."/>
            <person name="Crespi M."/>
            <person name="Gallardo-Guerrero K."/>
            <person name="Delaux P.-M."/>
            <person name="Salse J."/>
            <person name="Berges H."/>
            <person name="Guyot R."/>
            <person name="Gouzy J."/>
            <person name="Peret B."/>
        </authorList>
    </citation>
    <scope>NUCLEOTIDE SEQUENCE [LARGE SCALE GENOMIC DNA]</scope>
    <source>
        <strain evidence="2">cv. Amiga</strain>
    </source>
</reference>
<proteinExistence type="predicted"/>
<organism evidence="1 2">
    <name type="scientific">Lupinus albus</name>
    <name type="common">White lupine</name>
    <name type="synonym">Lupinus termis</name>
    <dbReference type="NCBI Taxonomy" id="3870"/>
    <lineage>
        <taxon>Eukaryota</taxon>
        <taxon>Viridiplantae</taxon>
        <taxon>Streptophyta</taxon>
        <taxon>Embryophyta</taxon>
        <taxon>Tracheophyta</taxon>
        <taxon>Spermatophyta</taxon>
        <taxon>Magnoliopsida</taxon>
        <taxon>eudicotyledons</taxon>
        <taxon>Gunneridae</taxon>
        <taxon>Pentapetalae</taxon>
        <taxon>rosids</taxon>
        <taxon>fabids</taxon>
        <taxon>Fabales</taxon>
        <taxon>Fabaceae</taxon>
        <taxon>Papilionoideae</taxon>
        <taxon>50 kb inversion clade</taxon>
        <taxon>genistoids sensu lato</taxon>
        <taxon>core genistoids</taxon>
        <taxon>Genisteae</taxon>
        <taxon>Lupinus</taxon>
    </lineage>
</organism>
<dbReference type="AlphaFoldDB" id="A0A6A4PLE4"/>
<dbReference type="Proteomes" id="UP000447434">
    <property type="component" value="Chromosome 12"/>
</dbReference>
<dbReference type="EMBL" id="WOCE01000012">
    <property type="protein sequence ID" value="KAE9602348.1"/>
    <property type="molecule type" value="Genomic_DNA"/>
</dbReference>
<evidence type="ECO:0000313" key="2">
    <source>
        <dbReference type="Proteomes" id="UP000447434"/>
    </source>
</evidence>
<gene>
    <name evidence="1" type="ORF">Lalb_Chr12g0198631</name>
</gene>
<evidence type="ECO:0000313" key="1">
    <source>
        <dbReference type="EMBL" id="KAE9602348.1"/>
    </source>
</evidence>
<comment type="caution">
    <text evidence="1">The sequence shown here is derived from an EMBL/GenBank/DDBJ whole genome shotgun (WGS) entry which is preliminary data.</text>
</comment>
<accession>A0A6A4PLE4</accession>